<organism evidence="6 7">
    <name type="scientific">Gasterosteus aculeatus aculeatus</name>
    <name type="common">three-spined stickleback</name>
    <dbReference type="NCBI Taxonomy" id="481459"/>
    <lineage>
        <taxon>Eukaryota</taxon>
        <taxon>Metazoa</taxon>
        <taxon>Chordata</taxon>
        <taxon>Craniata</taxon>
        <taxon>Vertebrata</taxon>
        <taxon>Euteleostomi</taxon>
        <taxon>Actinopterygii</taxon>
        <taxon>Neopterygii</taxon>
        <taxon>Teleostei</taxon>
        <taxon>Neoteleostei</taxon>
        <taxon>Acanthomorphata</taxon>
        <taxon>Eupercaria</taxon>
        <taxon>Perciformes</taxon>
        <taxon>Cottioidei</taxon>
        <taxon>Gasterosteales</taxon>
        <taxon>Gasterosteidae</taxon>
        <taxon>Gasterosteus</taxon>
    </lineage>
</organism>
<dbReference type="OMA" id="LPTCHWV"/>
<dbReference type="SUPFAM" id="SSF49265">
    <property type="entry name" value="Fibronectin type III"/>
    <property type="match status" value="2"/>
</dbReference>
<dbReference type="Gene3D" id="2.60.40.10">
    <property type="entry name" value="Immunoglobulins"/>
    <property type="match status" value="3"/>
</dbReference>
<dbReference type="AlphaFoldDB" id="G3NJZ0"/>
<gene>
    <name evidence="4" type="primary">IL12B</name>
</gene>
<sequence>MNTLWLFGLLFVSLSGAQGPSHFPEHFVVAKRNDANPVTLTCRTEDPGAVTWKFHSEAPEDVHLEDNVQQQGHHLALSEVDAPMLGEYSCWRGTEMLSSTLLLLKADGEEDSDSLSFRCWAKSYDCTFSCEWTYSGQSAVRLGLGRDCTEARKSCHWISARLLADGKFHFELSHPVSPYAEESTMLELTAEAIVDLSVVRTTHRFYLRDIVKPDSPQIVTCQEGEEDLSVTVAPPSSWSTPHSFFSLEHQIEYVLKDDGRTERSSIVLLPKGVSKLRVRSRDSLVLSAWSQWTAWKNVRTGKKNRCKCKKISCCPELPSGYLDNCKKRRKKKGRKTKILNKTMHLSLPQ</sequence>
<dbReference type="PANTHER" id="PTHR48485:SF3">
    <property type="entry name" value="INTERLEUKIN-12 SUBUNIT BETA"/>
    <property type="match status" value="1"/>
</dbReference>
<evidence type="ECO:0000256" key="2">
    <source>
        <dbReference type="ARBA" id="ARBA00023157"/>
    </source>
</evidence>
<dbReference type="InterPro" id="IPR019482">
    <property type="entry name" value="IL-12_beta_cen-dom"/>
</dbReference>
<keyword evidence="4" id="KW-0964">Secreted</keyword>
<dbReference type="eggNOG" id="ENOG502RZ53">
    <property type="taxonomic scope" value="Eukaryota"/>
</dbReference>
<comment type="subunit">
    <text evidence="4">Heterodimer with IL12A; disulfide-linked. The heterodimer is known as interleukin IL-12.</text>
</comment>
<keyword evidence="2" id="KW-1015">Disulfide bond</keyword>
<dbReference type="InterPro" id="IPR050676">
    <property type="entry name" value="IL-12"/>
</dbReference>
<dbReference type="STRING" id="69293.ENSGACP00000005652"/>
<feature type="domain" description="Interleukin-12 beta central" evidence="5">
    <location>
        <begin position="117"/>
        <end position="193"/>
    </location>
</feature>
<comment type="similarity">
    <text evidence="4">Belongs to the IL-12B family.</text>
</comment>
<dbReference type="Proteomes" id="UP000007635">
    <property type="component" value="Chromosome XIII"/>
</dbReference>
<evidence type="ECO:0000313" key="7">
    <source>
        <dbReference type="Proteomes" id="UP000007635"/>
    </source>
</evidence>
<keyword evidence="1 4" id="KW-0732">Signal</keyword>
<dbReference type="OrthoDB" id="9945899at2759"/>
<dbReference type="InterPro" id="IPR036116">
    <property type="entry name" value="FN3_sf"/>
</dbReference>
<comment type="subcellular location">
    <subcellularLocation>
        <location evidence="4">Secreted</location>
    </subcellularLocation>
</comment>
<dbReference type="GO" id="GO:0005615">
    <property type="term" value="C:extracellular space"/>
    <property type="evidence" value="ECO:0007669"/>
    <property type="project" value="UniProtKB-KW"/>
</dbReference>
<dbReference type="PANTHER" id="PTHR48485">
    <property type="entry name" value="INTERLEUKIN-12 SUBUNIT BETA-RELATED"/>
    <property type="match status" value="1"/>
</dbReference>
<dbReference type="InterPro" id="IPR013783">
    <property type="entry name" value="Ig-like_fold"/>
</dbReference>
<dbReference type="InParanoid" id="G3NJZ0"/>
<keyword evidence="4" id="KW-0393">Immunoglobulin domain</keyword>
<dbReference type="InterPro" id="IPR015528">
    <property type="entry name" value="IL-12_beta"/>
</dbReference>
<dbReference type="GO" id="GO:0004896">
    <property type="term" value="F:cytokine receptor activity"/>
    <property type="evidence" value="ECO:0007669"/>
    <property type="project" value="UniProtKB-UniRule"/>
</dbReference>
<evidence type="ECO:0000313" key="6">
    <source>
        <dbReference type="Ensembl" id="ENSGACP00000005652.2"/>
    </source>
</evidence>
<feature type="signal peptide" evidence="4">
    <location>
        <begin position="1"/>
        <end position="17"/>
    </location>
</feature>
<evidence type="ECO:0000256" key="3">
    <source>
        <dbReference type="ARBA" id="ARBA00023180"/>
    </source>
</evidence>
<name>G3NJZ0_GASAC</name>
<evidence type="ECO:0000256" key="1">
    <source>
        <dbReference type="ARBA" id="ARBA00022729"/>
    </source>
</evidence>
<keyword evidence="3 4" id="KW-0325">Glycoprotein</keyword>
<dbReference type="Ensembl" id="ENSGACT00000005668.2">
    <property type="protein sequence ID" value="ENSGACP00000005652.2"/>
    <property type="gene ID" value="ENSGACG00000004289.2"/>
</dbReference>
<protein>
    <recommendedName>
        <fullName evidence="4">Interleukin-12 subunit beta</fullName>
        <shortName evidence="4">IL-12B</shortName>
    </recommendedName>
    <alternativeName>
        <fullName evidence="4">Cytotoxic lymphocyte maturation factor 40 kDa subunit</fullName>
    </alternativeName>
    <alternativeName>
        <fullName evidence="4">IL-12 subunit p40</fullName>
    </alternativeName>
</protein>
<accession>G3NJZ0</accession>
<reference evidence="6" key="2">
    <citation type="submission" date="2025-08" db="UniProtKB">
        <authorList>
            <consortium name="Ensembl"/>
        </authorList>
    </citation>
    <scope>IDENTIFICATION</scope>
</reference>
<proteinExistence type="inferred from homology"/>
<dbReference type="GeneTree" id="ENSGT00390000012630"/>
<feature type="chain" id="PRO_5043094127" description="Interleukin-12 subunit beta" evidence="4">
    <location>
        <begin position="18"/>
        <end position="349"/>
    </location>
</feature>
<reference evidence="6" key="3">
    <citation type="submission" date="2025-09" db="UniProtKB">
        <authorList>
            <consortium name="Ensembl"/>
        </authorList>
    </citation>
    <scope>IDENTIFICATION</scope>
</reference>
<evidence type="ECO:0000259" key="5">
    <source>
        <dbReference type="Pfam" id="PF10420"/>
    </source>
</evidence>
<keyword evidence="7" id="KW-1185">Reference proteome</keyword>
<reference evidence="6 7" key="1">
    <citation type="journal article" date="2021" name="G3 (Bethesda)">
        <title>Improved contiguity of the threespine stickleback genome using long-read sequencing.</title>
        <authorList>
            <person name="Nath S."/>
            <person name="Shaw D.E."/>
            <person name="White M.A."/>
        </authorList>
    </citation>
    <scope>NUCLEOTIDE SEQUENCE [LARGE SCALE GENOMIC DNA]</scope>
    <source>
        <strain evidence="6 7">Lake Benthic</strain>
    </source>
</reference>
<dbReference type="GO" id="GO:0005125">
    <property type="term" value="F:cytokine activity"/>
    <property type="evidence" value="ECO:0007669"/>
    <property type="project" value="UniProtKB-KW"/>
</dbReference>
<keyword evidence="4" id="KW-0202">Cytokine</keyword>
<evidence type="ECO:0000256" key="4">
    <source>
        <dbReference type="RuleBase" id="RU281113"/>
    </source>
</evidence>
<dbReference type="Pfam" id="PF10420">
    <property type="entry name" value="IL12p40_C"/>
    <property type="match status" value="1"/>
</dbReference>
<dbReference type="PRINTS" id="PR01928">
    <property type="entry name" value="INTRLEUKN12B"/>
</dbReference>